<comment type="caution">
    <text evidence="1">The sequence shown here is derived from an EMBL/GenBank/DDBJ whole genome shotgun (WGS) entry which is preliminary data.</text>
</comment>
<name>A0A420IK39_9PEZI</name>
<dbReference type="Proteomes" id="UP000285326">
    <property type="component" value="Unassembled WGS sequence"/>
</dbReference>
<evidence type="ECO:0000313" key="2">
    <source>
        <dbReference type="Proteomes" id="UP000285326"/>
    </source>
</evidence>
<reference evidence="1 2" key="1">
    <citation type="journal article" date="2018" name="BMC Genomics">
        <title>Comparative genome analyses reveal sequence features reflecting distinct modes of host-adaptation between dicot and monocot powdery mildew.</title>
        <authorList>
            <person name="Wu Y."/>
            <person name="Ma X."/>
            <person name="Pan Z."/>
            <person name="Kale S.D."/>
            <person name="Song Y."/>
            <person name="King H."/>
            <person name="Zhang Q."/>
            <person name="Presley C."/>
            <person name="Deng X."/>
            <person name="Wei C.I."/>
            <person name="Xiao S."/>
        </authorList>
    </citation>
    <scope>NUCLEOTIDE SEQUENCE [LARGE SCALE GENOMIC DNA]</scope>
    <source>
        <strain evidence="1">UMSG1</strain>
    </source>
</reference>
<sequence length="114" mass="12834">MLRALVEAKHSGLQTSSSFREKVWAEARKALDSVLKIGNLAPPITAAQISNRWVDWKKWLPDYEAHYGTSSVKSLTSGREKKSSGREFNYPGTDTGVLVSYLDAMRDHYNAYPK</sequence>
<dbReference type="AlphaFoldDB" id="A0A420IK39"/>
<accession>A0A420IK39</accession>
<gene>
    <name evidence="1" type="ORF">GcM1_237111</name>
</gene>
<dbReference type="EMBL" id="MCBS01023719">
    <property type="protein sequence ID" value="RKF74914.1"/>
    <property type="molecule type" value="Genomic_DNA"/>
</dbReference>
<evidence type="ECO:0000313" key="1">
    <source>
        <dbReference type="EMBL" id="RKF74914.1"/>
    </source>
</evidence>
<organism evidence="1 2">
    <name type="scientific">Golovinomyces cichoracearum</name>
    <dbReference type="NCBI Taxonomy" id="62708"/>
    <lineage>
        <taxon>Eukaryota</taxon>
        <taxon>Fungi</taxon>
        <taxon>Dikarya</taxon>
        <taxon>Ascomycota</taxon>
        <taxon>Pezizomycotina</taxon>
        <taxon>Leotiomycetes</taxon>
        <taxon>Erysiphales</taxon>
        <taxon>Erysiphaceae</taxon>
        <taxon>Golovinomyces</taxon>
    </lineage>
</organism>
<protein>
    <recommendedName>
        <fullName evidence="3">Myb/SANT-like domain-containing protein</fullName>
    </recommendedName>
</protein>
<evidence type="ECO:0008006" key="3">
    <source>
        <dbReference type="Google" id="ProtNLM"/>
    </source>
</evidence>
<proteinExistence type="predicted"/>